<keyword evidence="3" id="KW-1185">Reference proteome</keyword>
<proteinExistence type="predicted"/>
<protein>
    <recommendedName>
        <fullName evidence="1">Reverse transcriptase/retrotransposon-derived protein RNase H-like domain-containing protein</fullName>
    </recommendedName>
</protein>
<dbReference type="InterPro" id="IPR043502">
    <property type="entry name" value="DNA/RNA_pol_sf"/>
</dbReference>
<dbReference type="EMBL" id="JAINUG010000078">
    <property type="protein sequence ID" value="KAJ8400168.1"/>
    <property type="molecule type" value="Genomic_DNA"/>
</dbReference>
<evidence type="ECO:0000313" key="3">
    <source>
        <dbReference type="Proteomes" id="UP001221898"/>
    </source>
</evidence>
<dbReference type="SUPFAM" id="SSF56672">
    <property type="entry name" value="DNA/RNA polymerases"/>
    <property type="match status" value="1"/>
</dbReference>
<feature type="domain" description="Reverse transcriptase/retrotransposon-derived protein RNase H-like" evidence="1">
    <location>
        <begin position="2"/>
        <end position="50"/>
    </location>
</feature>
<evidence type="ECO:0000313" key="2">
    <source>
        <dbReference type="EMBL" id="KAJ8400168.1"/>
    </source>
</evidence>
<dbReference type="Pfam" id="PF17919">
    <property type="entry name" value="RT_RNaseH_2"/>
    <property type="match status" value="1"/>
</dbReference>
<reference evidence="2" key="1">
    <citation type="journal article" date="2023" name="Science">
        <title>Genome structures resolve the early diversification of teleost fishes.</title>
        <authorList>
            <person name="Parey E."/>
            <person name="Louis A."/>
            <person name="Montfort J."/>
            <person name="Bouchez O."/>
            <person name="Roques C."/>
            <person name="Iampietro C."/>
            <person name="Lluch J."/>
            <person name="Castinel A."/>
            <person name="Donnadieu C."/>
            <person name="Desvignes T."/>
            <person name="Floi Bucao C."/>
            <person name="Jouanno E."/>
            <person name="Wen M."/>
            <person name="Mejri S."/>
            <person name="Dirks R."/>
            <person name="Jansen H."/>
            <person name="Henkel C."/>
            <person name="Chen W.J."/>
            <person name="Zahm M."/>
            <person name="Cabau C."/>
            <person name="Klopp C."/>
            <person name="Thompson A.W."/>
            <person name="Robinson-Rechavi M."/>
            <person name="Braasch I."/>
            <person name="Lecointre G."/>
            <person name="Bobe J."/>
            <person name="Postlethwait J.H."/>
            <person name="Berthelot C."/>
            <person name="Roest Crollius H."/>
            <person name="Guiguen Y."/>
        </authorList>
    </citation>
    <scope>NUCLEOTIDE SEQUENCE</scope>
    <source>
        <strain evidence="2">NC1722</strain>
    </source>
</reference>
<evidence type="ECO:0000259" key="1">
    <source>
        <dbReference type="Pfam" id="PF17919"/>
    </source>
</evidence>
<gene>
    <name evidence="2" type="ORF">AAFF_G00398620</name>
</gene>
<dbReference type="InterPro" id="IPR041577">
    <property type="entry name" value="RT_RNaseH_2"/>
</dbReference>
<accession>A0AAD7WKH1</accession>
<sequence length="95" mass="10443">MALKEALCEAPVLATPGPLRPFILDTDASDEGLGAVLSQATTDGERCQHCVLMLGKQKTNWPSGRDAECCYLLTPLSGRYTRKVYIRDPDLKMVM</sequence>
<organism evidence="2 3">
    <name type="scientific">Aldrovandia affinis</name>
    <dbReference type="NCBI Taxonomy" id="143900"/>
    <lineage>
        <taxon>Eukaryota</taxon>
        <taxon>Metazoa</taxon>
        <taxon>Chordata</taxon>
        <taxon>Craniata</taxon>
        <taxon>Vertebrata</taxon>
        <taxon>Euteleostomi</taxon>
        <taxon>Actinopterygii</taxon>
        <taxon>Neopterygii</taxon>
        <taxon>Teleostei</taxon>
        <taxon>Notacanthiformes</taxon>
        <taxon>Halosauridae</taxon>
        <taxon>Aldrovandia</taxon>
    </lineage>
</organism>
<dbReference type="Proteomes" id="UP001221898">
    <property type="component" value="Unassembled WGS sequence"/>
</dbReference>
<comment type="caution">
    <text evidence="2">The sequence shown here is derived from an EMBL/GenBank/DDBJ whole genome shotgun (WGS) entry which is preliminary data.</text>
</comment>
<dbReference type="AlphaFoldDB" id="A0AAD7WKH1"/>
<name>A0AAD7WKH1_9TELE</name>